<dbReference type="Proteomes" id="UP001273505">
    <property type="component" value="Unassembled WGS sequence"/>
</dbReference>
<sequence length="122" mass="13516">MRLFAVCFLIIALLGCQASQPTKSQSSSGLVILGLIFGITQDESLSVSEVRLARVEDVGSKSTIEYELEPHLMEQAVFELTEMWSGKKSDYEPGNEFFVICIYTNIEPDDVGCRSDQSGQSR</sequence>
<feature type="chain" id="PRO_5045332635" evidence="1">
    <location>
        <begin position="19"/>
        <end position="122"/>
    </location>
</feature>
<organism evidence="2 3">
    <name type="scientific">Gilvimarinus gilvus</name>
    <dbReference type="NCBI Taxonomy" id="3058038"/>
    <lineage>
        <taxon>Bacteria</taxon>
        <taxon>Pseudomonadati</taxon>
        <taxon>Pseudomonadota</taxon>
        <taxon>Gammaproteobacteria</taxon>
        <taxon>Cellvibrionales</taxon>
        <taxon>Cellvibrionaceae</taxon>
        <taxon>Gilvimarinus</taxon>
    </lineage>
</organism>
<evidence type="ECO:0000313" key="3">
    <source>
        <dbReference type="Proteomes" id="UP001273505"/>
    </source>
</evidence>
<dbReference type="RefSeq" id="WP_302722724.1">
    <property type="nucleotide sequence ID" value="NZ_JAULRU010000569.1"/>
</dbReference>
<comment type="caution">
    <text evidence="2">The sequence shown here is derived from an EMBL/GenBank/DDBJ whole genome shotgun (WGS) entry which is preliminary data.</text>
</comment>
<feature type="signal peptide" evidence="1">
    <location>
        <begin position="1"/>
        <end position="18"/>
    </location>
</feature>
<accession>A0ABU4RW64</accession>
<protein>
    <submittedName>
        <fullName evidence="2">Uncharacterized protein</fullName>
    </submittedName>
</protein>
<reference evidence="2 3" key="1">
    <citation type="submission" date="2023-11" db="EMBL/GenBank/DDBJ databases">
        <title>Gilvimarinus fulvus sp. nov., isolated from the surface of Kelp.</title>
        <authorList>
            <person name="Sun Y.Y."/>
            <person name="Gong Y."/>
            <person name="Du Z.J."/>
        </authorList>
    </citation>
    <scope>NUCLEOTIDE SEQUENCE [LARGE SCALE GENOMIC DNA]</scope>
    <source>
        <strain evidence="2 3">SDUM040013</strain>
    </source>
</reference>
<keyword evidence="1" id="KW-0732">Signal</keyword>
<dbReference type="PROSITE" id="PS51257">
    <property type="entry name" value="PROKAR_LIPOPROTEIN"/>
    <property type="match status" value="1"/>
</dbReference>
<proteinExistence type="predicted"/>
<keyword evidence="3" id="KW-1185">Reference proteome</keyword>
<evidence type="ECO:0000256" key="1">
    <source>
        <dbReference type="SAM" id="SignalP"/>
    </source>
</evidence>
<evidence type="ECO:0000313" key="2">
    <source>
        <dbReference type="EMBL" id="MDX6849112.1"/>
    </source>
</evidence>
<gene>
    <name evidence="2" type="ORF">SCD92_07060</name>
</gene>
<dbReference type="EMBL" id="JAXAFO010000009">
    <property type="protein sequence ID" value="MDX6849112.1"/>
    <property type="molecule type" value="Genomic_DNA"/>
</dbReference>
<name>A0ABU4RW64_9GAMM</name>